<dbReference type="Proteomes" id="UP000828390">
    <property type="component" value="Unassembled WGS sequence"/>
</dbReference>
<reference evidence="1" key="1">
    <citation type="journal article" date="2019" name="bioRxiv">
        <title>The Genome of the Zebra Mussel, Dreissena polymorpha: A Resource for Invasive Species Research.</title>
        <authorList>
            <person name="McCartney M.A."/>
            <person name="Auch B."/>
            <person name="Kono T."/>
            <person name="Mallez S."/>
            <person name="Zhang Y."/>
            <person name="Obille A."/>
            <person name="Becker A."/>
            <person name="Abrahante J.E."/>
            <person name="Garbe J."/>
            <person name="Badalamenti J.P."/>
            <person name="Herman A."/>
            <person name="Mangelson H."/>
            <person name="Liachko I."/>
            <person name="Sullivan S."/>
            <person name="Sone E.D."/>
            <person name="Koren S."/>
            <person name="Silverstein K.A.T."/>
            <person name="Beckman K.B."/>
            <person name="Gohl D.M."/>
        </authorList>
    </citation>
    <scope>NUCLEOTIDE SEQUENCE</scope>
    <source>
        <strain evidence="1">Duluth1</strain>
        <tissue evidence="1">Whole animal</tissue>
    </source>
</reference>
<keyword evidence="2" id="KW-1185">Reference proteome</keyword>
<evidence type="ECO:0000313" key="1">
    <source>
        <dbReference type="EMBL" id="KAH3753849.1"/>
    </source>
</evidence>
<dbReference type="EMBL" id="JAIWYP010000010">
    <property type="protein sequence ID" value="KAH3753849.1"/>
    <property type="molecule type" value="Genomic_DNA"/>
</dbReference>
<comment type="caution">
    <text evidence="1">The sequence shown here is derived from an EMBL/GenBank/DDBJ whole genome shotgun (WGS) entry which is preliminary data.</text>
</comment>
<proteinExistence type="predicted"/>
<sequence>MLQKPSRMPGDLHPTDSTRGSVAWMTPDLENRSLILRIKRGVHRLLWFGQSFLMVLA</sequence>
<gene>
    <name evidence="1" type="ORF">DPMN_188499</name>
</gene>
<evidence type="ECO:0000313" key="2">
    <source>
        <dbReference type="Proteomes" id="UP000828390"/>
    </source>
</evidence>
<organism evidence="1 2">
    <name type="scientific">Dreissena polymorpha</name>
    <name type="common">Zebra mussel</name>
    <name type="synonym">Mytilus polymorpha</name>
    <dbReference type="NCBI Taxonomy" id="45954"/>
    <lineage>
        <taxon>Eukaryota</taxon>
        <taxon>Metazoa</taxon>
        <taxon>Spiralia</taxon>
        <taxon>Lophotrochozoa</taxon>
        <taxon>Mollusca</taxon>
        <taxon>Bivalvia</taxon>
        <taxon>Autobranchia</taxon>
        <taxon>Heteroconchia</taxon>
        <taxon>Euheterodonta</taxon>
        <taxon>Imparidentia</taxon>
        <taxon>Neoheterodontei</taxon>
        <taxon>Myida</taxon>
        <taxon>Dreissenoidea</taxon>
        <taxon>Dreissenidae</taxon>
        <taxon>Dreissena</taxon>
    </lineage>
</organism>
<protein>
    <submittedName>
        <fullName evidence="1">Uncharacterized protein</fullName>
    </submittedName>
</protein>
<name>A0A9D4IA35_DREPO</name>
<accession>A0A9D4IA35</accession>
<reference evidence="1" key="2">
    <citation type="submission" date="2020-11" db="EMBL/GenBank/DDBJ databases">
        <authorList>
            <person name="McCartney M.A."/>
            <person name="Auch B."/>
            <person name="Kono T."/>
            <person name="Mallez S."/>
            <person name="Becker A."/>
            <person name="Gohl D.M."/>
            <person name="Silverstein K.A.T."/>
            <person name="Koren S."/>
            <person name="Bechman K.B."/>
            <person name="Herman A."/>
            <person name="Abrahante J.E."/>
            <person name="Garbe J."/>
        </authorList>
    </citation>
    <scope>NUCLEOTIDE SEQUENCE</scope>
    <source>
        <strain evidence="1">Duluth1</strain>
        <tissue evidence="1">Whole animal</tissue>
    </source>
</reference>
<dbReference type="AlphaFoldDB" id="A0A9D4IA35"/>